<organism evidence="2 3">
    <name type="scientific">Dyadobacter subterraneus</name>
    <dbReference type="NCBI Taxonomy" id="2773304"/>
    <lineage>
        <taxon>Bacteria</taxon>
        <taxon>Pseudomonadati</taxon>
        <taxon>Bacteroidota</taxon>
        <taxon>Cytophagia</taxon>
        <taxon>Cytophagales</taxon>
        <taxon>Spirosomataceae</taxon>
        <taxon>Dyadobacter</taxon>
    </lineage>
</organism>
<protein>
    <submittedName>
        <fullName evidence="2">PE-PGRS family protein</fullName>
    </submittedName>
</protein>
<evidence type="ECO:0000313" key="2">
    <source>
        <dbReference type="EMBL" id="MBE9465017.1"/>
    </source>
</evidence>
<evidence type="ECO:0000313" key="3">
    <source>
        <dbReference type="Proteomes" id="UP000634134"/>
    </source>
</evidence>
<accession>A0ABR9WHX5</accession>
<proteinExistence type="predicted"/>
<comment type="caution">
    <text evidence="2">The sequence shown here is derived from an EMBL/GenBank/DDBJ whole genome shotgun (WGS) entry which is preliminary data.</text>
</comment>
<feature type="chain" id="PRO_5047051861" evidence="1">
    <location>
        <begin position="21"/>
        <end position="306"/>
    </location>
</feature>
<name>A0ABR9WHX5_9BACT</name>
<dbReference type="EMBL" id="JACYGY010000001">
    <property type="protein sequence ID" value="MBE9465017.1"/>
    <property type="molecule type" value="Genomic_DNA"/>
</dbReference>
<reference evidence="3" key="1">
    <citation type="submission" date="2023-07" db="EMBL/GenBank/DDBJ databases">
        <title>Dyadobacter sp. nov 'subterranea' isolated from contaminted grondwater.</title>
        <authorList>
            <person name="Szabo I."/>
            <person name="Al-Omari J."/>
            <person name="Szerdahelyi S.G."/>
            <person name="Rado J."/>
        </authorList>
    </citation>
    <scope>NUCLEOTIDE SEQUENCE [LARGE SCALE GENOMIC DNA]</scope>
    <source>
        <strain evidence="3">UP-52</strain>
    </source>
</reference>
<feature type="signal peptide" evidence="1">
    <location>
        <begin position="1"/>
        <end position="20"/>
    </location>
</feature>
<keyword evidence="3" id="KW-1185">Reference proteome</keyword>
<sequence length="306" mass="33530">MKLYKVRFKRANFLFFITIAALSTSCGDSEVDPVTGRSSEFESVPQKFPITPGVINEASGLAGSFTMNGYIWTLLDSGNPNALYLLSTDGKTVKEFNVPGSTNHDWEAIASGPGPVDGTNYLYIGEIGNNNPPMTTTNIIYRIPEIGDISGSFGQDKLEKITFSYPDGPRDAETLLLDPVTKDLFVISKELDKANIYRLAYPQSTSATITAEKIGTIPSVVFTTDGSISYDGNEILIRNYTSVFYWQRKSGETIGQTLLQAPKKTLITAPEPQAEGITFDREGKGFYTLGEIGQAKSVSLSYYLRK</sequence>
<dbReference type="PROSITE" id="PS51257">
    <property type="entry name" value="PROKAR_LIPOPROTEIN"/>
    <property type="match status" value="1"/>
</dbReference>
<dbReference type="RefSeq" id="WP_194123037.1">
    <property type="nucleotide sequence ID" value="NZ_JACYGY010000001.1"/>
</dbReference>
<gene>
    <name evidence="2" type="ORF">IEE83_24285</name>
</gene>
<dbReference type="Proteomes" id="UP000634134">
    <property type="component" value="Unassembled WGS sequence"/>
</dbReference>
<evidence type="ECO:0000256" key="1">
    <source>
        <dbReference type="SAM" id="SignalP"/>
    </source>
</evidence>
<keyword evidence="1" id="KW-0732">Signal</keyword>